<evidence type="ECO:0000256" key="1">
    <source>
        <dbReference type="ARBA" id="ARBA00004138"/>
    </source>
</evidence>
<evidence type="ECO:0000256" key="3">
    <source>
        <dbReference type="ARBA" id="ARBA00022737"/>
    </source>
</evidence>
<dbReference type="GO" id="GO:0070840">
    <property type="term" value="F:dynein complex binding"/>
    <property type="evidence" value="ECO:0007669"/>
    <property type="project" value="TreeGrafter"/>
</dbReference>
<dbReference type="SMART" id="SM00365">
    <property type="entry name" value="LRR_SD22"/>
    <property type="match status" value="4"/>
</dbReference>
<evidence type="ECO:0000313" key="7">
    <source>
        <dbReference type="EMBL" id="TMW64881.1"/>
    </source>
</evidence>
<feature type="compositionally biased region" description="Basic and acidic residues" evidence="6">
    <location>
        <begin position="255"/>
        <end position="276"/>
    </location>
</feature>
<accession>A0A8K1CJQ4</accession>
<dbReference type="InterPro" id="IPR001611">
    <property type="entry name" value="Leu-rich_rpt"/>
</dbReference>
<evidence type="ECO:0000256" key="2">
    <source>
        <dbReference type="ARBA" id="ARBA00022614"/>
    </source>
</evidence>
<proteinExistence type="predicted"/>
<dbReference type="EMBL" id="SPLM01000038">
    <property type="protein sequence ID" value="TMW64881.1"/>
    <property type="molecule type" value="Genomic_DNA"/>
</dbReference>
<dbReference type="SUPFAM" id="SSF52075">
    <property type="entry name" value="Outer arm dynein light chain 1"/>
    <property type="match status" value="1"/>
</dbReference>
<keyword evidence="8" id="KW-1185">Reference proteome</keyword>
<keyword evidence="4" id="KW-0969">Cilium</keyword>
<dbReference type="PROSITE" id="PS51450">
    <property type="entry name" value="LRR"/>
    <property type="match status" value="3"/>
</dbReference>
<sequence length="472" mass="54052">MVEMEKAFLKKLCRDHDLYVTPSINDKLYLHYKGFRCIKNLEEYTGLKVLWLEGNGLPRIEGLTHQTQLKTLYLQENLIQKIENLDAQLDLDTLNLSQNQISRIENLSHMSQLTSLTLKSNYLVSADDLAHVLTLPKLAVLDIQSNRINDPKILEILAEMPSLKVLYLQGNDVVKHIKQYRKTMIYRCRKLKYLDDRPVFDEERRRVEAWGQALEAANGDYKAAQEAEREEMDRIRQEKRDRDHQNFLMFEEMMAEGRRKRQEDEADKAKREKQEETPEINPFSGEKIVPIQDYEFLQRQREQRWEQVVNAPDAWGGKTQEPSNQEATENEGDASASSTGIPVDAQRLEILHQCATVGVGTVSGRDAFVESAFQVSIDPGEEAKKAHRERIQEKAKAKVQALQAQKQQQVVLPPATCLINTVTASDLLDKVDVAMLHPMPAEQVLMPPPAPARMPLKTQTTPPIHTNVDELD</sequence>
<evidence type="ECO:0000256" key="5">
    <source>
        <dbReference type="ARBA" id="ARBA00023273"/>
    </source>
</evidence>
<dbReference type="OrthoDB" id="1904536at2759"/>
<dbReference type="Gene3D" id="3.80.10.10">
    <property type="entry name" value="Ribonuclease Inhibitor"/>
    <property type="match status" value="2"/>
</dbReference>
<organism evidence="7 8">
    <name type="scientific">Pythium oligandrum</name>
    <name type="common">Mycoparasitic fungus</name>
    <dbReference type="NCBI Taxonomy" id="41045"/>
    <lineage>
        <taxon>Eukaryota</taxon>
        <taxon>Sar</taxon>
        <taxon>Stramenopiles</taxon>
        <taxon>Oomycota</taxon>
        <taxon>Peronosporomycetes</taxon>
        <taxon>Pythiales</taxon>
        <taxon>Pythiaceae</taxon>
        <taxon>Pythium</taxon>
    </lineage>
</organism>
<feature type="region of interest" description="Disordered" evidence="6">
    <location>
        <begin position="312"/>
        <end position="339"/>
    </location>
</feature>
<gene>
    <name evidence="7" type="ORF">Poli38472_009048</name>
</gene>
<feature type="region of interest" description="Disordered" evidence="6">
    <location>
        <begin position="254"/>
        <end position="287"/>
    </location>
</feature>
<comment type="caution">
    <text evidence="7">The sequence shown here is derived from an EMBL/GenBank/DDBJ whole genome shotgun (WGS) entry which is preliminary data.</text>
</comment>
<dbReference type="PANTHER" id="PTHR45973">
    <property type="entry name" value="PROTEIN PHOSPHATASE 1 REGULATORY SUBUNIT SDS22-RELATED"/>
    <property type="match status" value="1"/>
</dbReference>
<dbReference type="GO" id="GO:0035082">
    <property type="term" value="P:axoneme assembly"/>
    <property type="evidence" value="ECO:0007669"/>
    <property type="project" value="TreeGrafter"/>
</dbReference>
<dbReference type="GO" id="GO:0005930">
    <property type="term" value="C:axoneme"/>
    <property type="evidence" value="ECO:0007669"/>
    <property type="project" value="TreeGrafter"/>
</dbReference>
<evidence type="ECO:0000256" key="6">
    <source>
        <dbReference type="SAM" id="MobiDB-lite"/>
    </source>
</evidence>
<name>A0A8K1CJQ4_PYTOL</name>
<comment type="subcellular location">
    <subcellularLocation>
        <location evidence="1">Cell projection</location>
        <location evidence="1">Cilium</location>
    </subcellularLocation>
</comment>
<dbReference type="PANTHER" id="PTHR45973:SF9">
    <property type="entry name" value="LEUCINE-RICH REPEAT-CONTAINING PROTEIN 46"/>
    <property type="match status" value="1"/>
</dbReference>
<dbReference type="InterPro" id="IPR032675">
    <property type="entry name" value="LRR_dom_sf"/>
</dbReference>
<dbReference type="Proteomes" id="UP000794436">
    <property type="component" value="Unassembled WGS sequence"/>
</dbReference>
<reference evidence="7" key="1">
    <citation type="submission" date="2019-03" db="EMBL/GenBank/DDBJ databases">
        <title>Long read genome sequence of the mycoparasitic Pythium oligandrum ATCC 38472 isolated from sugarbeet rhizosphere.</title>
        <authorList>
            <person name="Gaulin E."/>
        </authorList>
    </citation>
    <scope>NUCLEOTIDE SEQUENCE</scope>
    <source>
        <strain evidence="7">ATCC 38472_TT</strain>
    </source>
</reference>
<keyword evidence="2" id="KW-0433">Leucine-rich repeat</keyword>
<keyword evidence="5" id="KW-0966">Cell projection</keyword>
<dbReference type="AlphaFoldDB" id="A0A8K1CJQ4"/>
<protein>
    <recommendedName>
        <fullName evidence="9">Dynein assembly factor 1, axonemal homolog</fullName>
    </recommendedName>
</protein>
<keyword evidence="3" id="KW-0677">Repeat</keyword>
<feature type="region of interest" description="Disordered" evidence="6">
    <location>
        <begin position="453"/>
        <end position="472"/>
    </location>
</feature>
<evidence type="ECO:0000256" key="4">
    <source>
        <dbReference type="ARBA" id="ARBA00023069"/>
    </source>
</evidence>
<dbReference type="Pfam" id="PF14580">
    <property type="entry name" value="LRR_9"/>
    <property type="match status" value="1"/>
</dbReference>
<dbReference type="InterPro" id="IPR050576">
    <property type="entry name" value="Cilia_flagella_integrity"/>
</dbReference>
<evidence type="ECO:0008006" key="9">
    <source>
        <dbReference type="Google" id="ProtNLM"/>
    </source>
</evidence>
<evidence type="ECO:0000313" key="8">
    <source>
        <dbReference type="Proteomes" id="UP000794436"/>
    </source>
</evidence>